<dbReference type="Gene3D" id="1.10.150.130">
    <property type="match status" value="1"/>
</dbReference>
<sequence length="402" mass="45382">MSKTPLTAKAIDAAQPQDKPYKLTDSLTPGLFLLVHPNGSKYWRFRYWLNKREFLQAIGVYPLITLKEARRRATESRSLIANGINPVEQARKEKAIDALNMAAGFKKVAEDWFATRVGGWSESYAKQVRSALEKDVYPVLGKRSIVDITARDVLALLQKKERTAPEQARKLRRRIGEIFKFAVITELVTRNPVADLDTALKARRPGHNAWIPISEIPAFYKALERAGSVQIQTAIRLLILTALRTAELRLCRWEWINLEDATITLPAEVMKARRPHVVPLSRQAVELLQDQFTRSGYSAFVFPGRFMDKPLSASAILKALERIGYKSIATGHGWRTTFSTALNESGRYSPDWIEIQLAHVPKGIRGVYNQAAYLKQRRAMMQDYADAIDSILAGNGNPLEPE</sequence>
<dbReference type="Pfam" id="PF22022">
    <property type="entry name" value="Phage_int_M"/>
    <property type="match status" value="1"/>
</dbReference>
<evidence type="ECO:0000259" key="7">
    <source>
        <dbReference type="PROSITE" id="PS51900"/>
    </source>
</evidence>
<dbReference type="InterPro" id="IPR002104">
    <property type="entry name" value="Integrase_catalytic"/>
</dbReference>
<dbReference type="EMBL" id="KY751926">
    <property type="protein sequence ID" value="ARQ20478.1"/>
    <property type="molecule type" value="Genomic_DNA"/>
</dbReference>
<evidence type="ECO:0000256" key="4">
    <source>
        <dbReference type="ARBA" id="ARBA00023172"/>
    </source>
</evidence>
<dbReference type="PROSITE" id="PS51898">
    <property type="entry name" value="TYR_RECOMBINASE"/>
    <property type="match status" value="1"/>
</dbReference>
<evidence type="ECO:0000259" key="6">
    <source>
        <dbReference type="PROSITE" id="PS51898"/>
    </source>
</evidence>
<evidence type="ECO:0000313" key="8">
    <source>
        <dbReference type="EMBL" id="ARQ20478.1"/>
    </source>
</evidence>
<keyword evidence="4" id="KW-0233">DNA recombination</keyword>
<dbReference type="InterPro" id="IPR011010">
    <property type="entry name" value="DNA_brk_join_enz"/>
</dbReference>
<evidence type="ECO:0000256" key="2">
    <source>
        <dbReference type="ARBA" id="ARBA00022908"/>
    </source>
</evidence>
<dbReference type="InterPro" id="IPR038488">
    <property type="entry name" value="Integrase_DNA-bd_sf"/>
</dbReference>
<dbReference type="GO" id="GO:0015074">
    <property type="term" value="P:DNA integration"/>
    <property type="evidence" value="ECO:0007669"/>
    <property type="project" value="UniProtKB-KW"/>
</dbReference>
<dbReference type="Gene3D" id="1.10.443.10">
    <property type="entry name" value="Intergrase catalytic core"/>
    <property type="match status" value="1"/>
</dbReference>
<comment type="similarity">
    <text evidence="1">Belongs to the 'phage' integrase family.</text>
</comment>
<dbReference type="InterPro" id="IPR010998">
    <property type="entry name" value="Integrase_recombinase_N"/>
</dbReference>
<proteinExistence type="inferred from homology"/>
<dbReference type="AlphaFoldDB" id="A0A1X9QD57"/>
<protein>
    <submittedName>
        <fullName evidence="8">Integrase</fullName>
    </submittedName>
</protein>
<feature type="domain" description="Tyr recombinase" evidence="6">
    <location>
        <begin position="206"/>
        <end position="381"/>
    </location>
</feature>
<dbReference type="Pfam" id="PF13356">
    <property type="entry name" value="Arm-DNA-bind_3"/>
    <property type="match status" value="1"/>
</dbReference>
<geneLocation type="plasmid" evidence="8">
    <name>pHK02-026</name>
</geneLocation>
<dbReference type="SUPFAM" id="SSF56349">
    <property type="entry name" value="DNA breaking-rejoining enzymes"/>
    <property type="match status" value="1"/>
</dbReference>
<keyword evidence="2" id="KW-0229">DNA integration</keyword>
<dbReference type="InterPro" id="IPR013762">
    <property type="entry name" value="Integrase-like_cat_sf"/>
</dbReference>
<dbReference type="RefSeq" id="WP_000047773.1">
    <property type="nucleotide sequence ID" value="NZ_KY751926.1"/>
</dbReference>
<dbReference type="InterPro" id="IPR025166">
    <property type="entry name" value="Integrase_DNA_bind_dom"/>
</dbReference>
<dbReference type="InterPro" id="IPR050808">
    <property type="entry name" value="Phage_Integrase"/>
</dbReference>
<feature type="domain" description="Core-binding (CB)" evidence="7">
    <location>
        <begin position="103"/>
        <end position="183"/>
    </location>
</feature>
<reference evidence="8" key="1">
    <citation type="submission" date="2017-03" db="EMBL/GenBank/DDBJ databases">
        <title>Diverse plasmids bearing blaCTX-M-15 in Klebsiella pneumoniae ST11 isolates from several Asian countries.</title>
        <authorList>
            <person name="Kim S.Y."/>
        </authorList>
    </citation>
    <scope>NUCLEOTIDE SEQUENCE</scope>
    <source>
        <strain evidence="8">HK02-026</strain>
        <plasmid evidence="8">pHK02-026</plasmid>
    </source>
</reference>
<evidence type="ECO:0000256" key="1">
    <source>
        <dbReference type="ARBA" id="ARBA00008857"/>
    </source>
</evidence>
<dbReference type="CDD" id="cd00801">
    <property type="entry name" value="INT_P4_C"/>
    <property type="match status" value="1"/>
</dbReference>
<dbReference type="Pfam" id="PF00589">
    <property type="entry name" value="Phage_integrase"/>
    <property type="match status" value="1"/>
</dbReference>
<dbReference type="SMR" id="A0A1X9QD57"/>
<dbReference type="GO" id="GO:0003677">
    <property type="term" value="F:DNA binding"/>
    <property type="evidence" value="ECO:0007669"/>
    <property type="project" value="UniProtKB-UniRule"/>
</dbReference>
<dbReference type="InterPro" id="IPR044068">
    <property type="entry name" value="CB"/>
</dbReference>
<keyword evidence="8" id="KW-0614">Plasmid</keyword>
<dbReference type="PROSITE" id="PS51900">
    <property type="entry name" value="CB"/>
    <property type="match status" value="1"/>
</dbReference>
<gene>
    <name evidence="8" type="primary">intZ</name>
</gene>
<dbReference type="GO" id="GO:0006310">
    <property type="term" value="P:DNA recombination"/>
    <property type="evidence" value="ECO:0007669"/>
    <property type="project" value="UniProtKB-KW"/>
</dbReference>
<dbReference type="Gene3D" id="3.30.160.390">
    <property type="entry name" value="Integrase, DNA-binding domain"/>
    <property type="match status" value="1"/>
</dbReference>
<evidence type="ECO:0000256" key="5">
    <source>
        <dbReference type="PROSITE-ProRule" id="PRU01248"/>
    </source>
</evidence>
<accession>A0A1X9QD57</accession>
<organism evidence="8">
    <name type="scientific">Klebsiella pneumoniae</name>
    <dbReference type="NCBI Taxonomy" id="573"/>
    <lineage>
        <taxon>Bacteria</taxon>
        <taxon>Pseudomonadati</taxon>
        <taxon>Pseudomonadota</taxon>
        <taxon>Gammaproteobacteria</taxon>
        <taxon>Enterobacterales</taxon>
        <taxon>Enterobacteriaceae</taxon>
        <taxon>Klebsiella/Raoultella group</taxon>
        <taxon>Klebsiella</taxon>
        <taxon>Klebsiella pneumoniae complex</taxon>
    </lineage>
</organism>
<keyword evidence="3 5" id="KW-0238">DNA-binding</keyword>
<dbReference type="InterPro" id="IPR053876">
    <property type="entry name" value="Phage_int_M"/>
</dbReference>
<dbReference type="PANTHER" id="PTHR30629">
    <property type="entry name" value="PROPHAGE INTEGRASE"/>
    <property type="match status" value="1"/>
</dbReference>
<evidence type="ECO:0000256" key="3">
    <source>
        <dbReference type="ARBA" id="ARBA00023125"/>
    </source>
</evidence>
<dbReference type="PANTHER" id="PTHR30629:SF2">
    <property type="entry name" value="PROPHAGE INTEGRASE INTS-RELATED"/>
    <property type="match status" value="1"/>
</dbReference>
<name>A0A1X9QD57_KLEPN</name>